<protein>
    <recommendedName>
        <fullName evidence="1">T6SS Phospholipase effector Tle1-like catalytic domain-containing protein</fullName>
    </recommendedName>
</protein>
<keyword evidence="3" id="KW-1185">Reference proteome</keyword>
<accession>A0A4S8L845</accession>
<sequence length="329" mass="37610">RNLVVCIDGTANQFGTKNTNVVELYSRLVKSDDQLTYYNSGIGTYVKPSLWSPGYWKQFLEHSVDMAIAWNFKRIVLGAYQWLSENYRVGDRIFLFGFSRGAYQVRVIAGMIEKVGLLHKGNNDQIPFAYELYIATTAKEKQNSKKICDNFKKTLSQRDVRVHFVGAWDTVSSIGIARGPSLPETTTGMKHVCFFCHALALDERRVKFLPEYSNGGRGPEDGSNTKEVWFAGSHSDIGGGNDYNLESNHFGPALRWMSYEAISWGLKMESYRGEWRPINLNESLTGFWKVLEFLPFRRLSYKDENRTTHRPHHGAPRQVQAGQLFHETV</sequence>
<dbReference type="OrthoDB" id="538223at2759"/>
<feature type="non-terminal residue" evidence="2">
    <location>
        <position position="1"/>
    </location>
</feature>
<dbReference type="Proteomes" id="UP000297245">
    <property type="component" value="Unassembled WGS sequence"/>
</dbReference>
<dbReference type="PANTHER" id="PTHR33840:SF2">
    <property type="entry name" value="TLE1 PHOSPHOLIPASE DOMAIN-CONTAINING PROTEIN"/>
    <property type="match status" value="1"/>
</dbReference>
<feature type="non-terminal residue" evidence="2">
    <location>
        <position position="329"/>
    </location>
</feature>
<organism evidence="2 3">
    <name type="scientific">Dendrothele bispora (strain CBS 962.96)</name>
    <dbReference type="NCBI Taxonomy" id="1314807"/>
    <lineage>
        <taxon>Eukaryota</taxon>
        <taxon>Fungi</taxon>
        <taxon>Dikarya</taxon>
        <taxon>Basidiomycota</taxon>
        <taxon>Agaricomycotina</taxon>
        <taxon>Agaricomycetes</taxon>
        <taxon>Agaricomycetidae</taxon>
        <taxon>Agaricales</taxon>
        <taxon>Agaricales incertae sedis</taxon>
        <taxon>Dendrothele</taxon>
    </lineage>
</organism>
<proteinExistence type="predicted"/>
<dbReference type="EMBL" id="ML179576">
    <property type="protein sequence ID" value="THU84859.1"/>
    <property type="molecule type" value="Genomic_DNA"/>
</dbReference>
<dbReference type="AlphaFoldDB" id="A0A4S8L845"/>
<evidence type="ECO:0000259" key="1">
    <source>
        <dbReference type="Pfam" id="PF09994"/>
    </source>
</evidence>
<dbReference type="Pfam" id="PF09994">
    <property type="entry name" value="T6SS_Tle1-like_cat"/>
    <property type="match status" value="1"/>
</dbReference>
<feature type="domain" description="T6SS Phospholipase effector Tle1-like catalytic" evidence="1">
    <location>
        <begin position="1"/>
        <end position="258"/>
    </location>
</feature>
<dbReference type="PANTHER" id="PTHR33840">
    <property type="match status" value="1"/>
</dbReference>
<dbReference type="InterPro" id="IPR018712">
    <property type="entry name" value="Tle1-like_cat"/>
</dbReference>
<gene>
    <name evidence="2" type="ORF">K435DRAFT_583332</name>
</gene>
<name>A0A4S8L845_DENBC</name>
<reference evidence="2 3" key="1">
    <citation type="journal article" date="2019" name="Nat. Ecol. Evol.">
        <title>Megaphylogeny resolves global patterns of mushroom evolution.</title>
        <authorList>
            <person name="Varga T."/>
            <person name="Krizsan K."/>
            <person name="Foldi C."/>
            <person name="Dima B."/>
            <person name="Sanchez-Garcia M."/>
            <person name="Sanchez-Ramirez S."/>
            <person name="Szollosi G.J."/>
            <person name="Szarkandi J.G."/>
            <person name="Papp V."/>
            <person name="Albert L."/>
            <person name="Andreopoulos W."/>
            <person name="Angelini C."/>
            <person name="Antonin V."/>
            <person name="Barry K.W."/>
            <person name="Bougher N.L."/>
            <person name="Buchanan P."/>
            <person name="Buyck B."/>
            <person name="Bense V."/>
            <person name="Catcheside P."/>
            <person name="Chovatia M."/>
            <person name="Cooper J."/>
            <person name="Damon W."/>
            <person name="Desjardin D."/>
            <person name="Finy P."/>
            <person name="Geml J."/>
            <person name="Haridas S."/>
            <person name="Hughes K."/>
            <person name="Justo A."/>
            <person name="Karasinski D."/>
            <person name="Kautmanova I."/>
            <person name="Kiss B."/>
            <person name="Kocsube S."/>
            <person name="Kotiranta H."/>
            <person name="LaButti K.M."/>
            <person name="Lechner B.E."/>
            <person name="Liimatainen K."/>
            <person name="Lipzen A."/>
            <person name="Lukacs Z."/>
            <person name="Mihaltcheva S."/>
            <person name="Morgado L.N."/>
            <person name="Niskanen T."/>
            <person name="Noordeloos M.E."/>
            <person name="Ohm R.A."/>
            <person name="Ortiz-Santana B."/>
            <person name="Ovrebo C."/>
            <person name="Racz N."/>
            <person name="Riley R."/>
            <person name="Savchenko A."/>
            <person name="Shiryaev A."/>
            <person name="Soop K."/>
            <person name="Spirin V."/>
            <person name="Szebenyi C."/>
            <person name="Tomsovsky M."/>
            <person name="Tulloss R.E."/>
            <person name="Uehling J."/>
            <person name="Grigoriev I.V."/>
            <person name="Vagvolgyi C."/>
            <person name="Papp T."/>
            <person name="Martin F.M."/>
            <person name="Miettinen O."/>
            <person name="Hibbett D.S."/>
            <person name="Nagy L.G."/>
        </authorList>
    </citation>
    <scope>NUCLEOTIDE SEQUENCE [LARGE SCALE GENOMIC DNA]</scope>
    <source>
        <strain evidence="2 3">CBS 962.96</strain>
    </source>
</reference>
<evidence type="ECO:0000313" key="2">
    <source>
        <dbReference type="EMBL" id="THU84859.1"/>
    </source>
</evidence>
<evidence type="ECO:0000313" key="3">
    <source>
        <dbReference type="Proteomes" id="UP000297245"/>
    </source>
</evidence>